<dbReference type="EMBL" id="JASBWR010000004">
    <property type="protein sequence ID" value="KAJ9112565.1"/>
    <property type="molecule type" value="Genomic_DNA"/>
</dbReference>
<evidence type="ECO:0000313" key="1">
    <source>
        <dbReference type="EMBL" id="KAJ9112565.1"/>
    </source>
</evidence>
<name>A0ACC2WMJ6_9TREE</name>
<dbReference type="Proteomes" id="UP001241377">
    <property type="component" value="Unassembled WGS sequence"/>
</dbReference>
<gene>
    <name evidence="1" type="ORF">QFC19_000582</name>
</gene>
<reference evidence="1" key="1">
    <citation type="submission" date="2023-04" db="EMBL/GenBank/DDBJ databases">
        <title>Draft Genome sequencing of Naganishia species isolated from polar environments using Oxford Nanopore Technology.</title>
        <authorList>
            <person name="Leo P."/>
            <person name="Venkateswaran K."/>
        </authorList>
    </citation>
    <scope>NUCLEOTIDE SEQUENCE</scope>
    <source>
        <strain evidence="1">MNA-CCFEE 5261</strain>
    </source>
</reference>
<proteinExistence type="predicted"/>
<protein>
    <submittedName>
        <fullName evidence="1">Uncharacterized protein</fullName>
    </submittedName>
</protein>
<sequence length="253" mass="28160">MTSPLSKSKPELHEGDNGTPAIRLQRKESITSTFEDDNEIPWLEFRWMHGGAQYMDLPTAPITSQATNYVAFSTSENNRLEEAYQRLSDEEKKEVGKVSGKGADATNDKSKKKEGDATNEKNPKAAKKDTDPVAGPVRIEKADEHVEEDVDPAVGPDDVDDHKYPDADNEIPTLWKDRKAKEETDKQEEDLDKVIGVTVSQIKPWLSSYPDELHKAIEQGDKAAEKLHHPLPAKLNVGVSVVYQDAECGQLVQ</sequence>
<accession>A0ACC2WMJ6</accession>
<comment type="caution">
    <text evidence="1">The sequence shown here is derived from an EMBL/GenBank/DDBJ whole genome shotgun (WGS) entry which is preliminary data.</text>
</comment>
<organism evidence="1 2">
    <name type="scientific">Naganishia cerealis</name>
    <dbReference type="NCBI Taxonomy" id="610337"/>
    <lineage>
        <taxon>Eukaryota</taxon>
        <taxon>Fungi</taxon>
        <taxon>Dikarya</taxon>
        <taxon>Basidiomycota</taxon>
        <taxon>Agaricomycotina</taxon>
        <taxon>Tremellomycetes</taxon>
        <taxon>Filobasidiales</taxon>
        <taxon>Filobasidiaceae</taxon>
        <taxon>Naganishia</taxon>
    </lineage>
</organism>
<evidence type="ECO:0000313" key="2">
    <source>
        <dbReference type="Proteomes" id="UP001241377"/>
    </source>
</evidence>
<keyword evidence="2" id="KW-1185">Reference proteome</keyword>